<dbReference type="EC" id="2.5.1.39" evidence="12 13"/>
<keyword evidence="11 12" id="KW-0472">Membrane</keyword>
<keyword evidence="9 12" id="KW-0460">Magnesium</keyword>
<dbReference type="HAMAP" id="MF_01635">
    <property type="entry name" value="UbiA"/>
    <property type="match status" value="1"/>
</dbReference>
<evidence type="ECO:0000256" key="3">
    <source>
        <dbReference type="ARBA" id="ARBA00005985"/>
    </source>
</evidence>
<dbReference type="UniPathway" id="UPA00232"/>
<feature type="transmembrane region" description="Helical" evidence="12">
    <location>
        <begin position="52"/>
        <end position="74"/>
    </location>
</feature>
<dbReference type="RefSeq" id="WP_089682626.1">
    <property type="nucleotide sequence ID" value="NZ_FNES01000002.1"/>
</dbReference>
<evidence type="ECO:0000256" key="13">
    <source>
        <dbReference type="NCBIfam" id="TIGR01474"/>
    </source>
</evidence>
<evidence type="ECO:0000256" key="4">
    <source>
        <dbReference type="ARBA" id="ARBA00022475"/>
    </source>
</evidence>
<dbReference type="AlphaFoldDB" id="A0A1G8P9S9"/>
<dbReference type="OrthoDB" id="9782418at2"/>
<keyword evidence="15" id="KW-1185">Reference proteome</keyword>
<dbReference type="InterPro" id="IPR000537">
    <property type="entry name" value="UbiA_prenyltransferase"/>
</dbReference>
<evidence type="ECO:0000256" key="8">
    <source>
        <dbReference type="ARBA" id="ARBA00022692"/>
    </source>
</evidence>
<gene>
    <name evidence="12" type="primary">ubiA</name>
    <name evidence="14" type="ORF">SAMN04487954_10216</name>
</gene>
<feature type="transmembrane region" description="Helical" evidence="12">
    <location>
        <begin position="103"/>
        <end position="136"/>
    </location>
</feature>
<keyword evidence="5 12" id="KW-0997">Cell inner membrane</keyword>
<dbReference type="PANTHER" id="PTHR11048">
    <property type="entry name" value="PRENYLTRANSFERASES"/>
    <property type="match status" value="1"/>
</dbReference>
<keyword evidence="4 12" id="KW-1003">Cell membrane</keyword>
<comment type="subcellular location">
    <subcellularLocation>
        <location evidence="12">Cell inner membrane</location>
        <topology evidence="12">Multi-pass membrane protein</topology>
    </subcellularLocation>
    <subcellularLocation>
        <location evidence="2">Membrane</location>
        <topology evidence="2">Multi-pass membrane protein</topology>
    </subcellularLocation>
</comment>
<dbReference type="GO" id="GO:0005886">
    <property type="term" value="C:plasma membrane"/>
    <property type="evidence" value="ECO:0007669"/>
    <property type="project" value="UniProtKB-SubCell"/>
</dbReference>
<evidence type="ECO:0000256" key="6">
    <source>
        <dbReference type="ARBA" id="ARBA00022679"/>
    </source>
</evidence>
<evidence type="ECO:0000256" key="11">
    <source>
        <dbReference type="ARBA" id="ARBA00023136"/>
    </source>
</evidence>
<keyword evidence="8 12" id="KW-0812">Transmembrane</keyword>
<comment type="catalytic activity">
    <reaction evidence="12">
        <text>all-trans-octaprenyl diphosphate + 4-hydroxybenzoate = 4-hydroxy-3-(all-trans-octaprenyl)benzoate + diphosphate</text>
        <dbReference type="Rhea" id="RHEA:27782"/>
        <dbReference type="ChEBI" id="CHEBI:1617"/>
        <dbReference type="ChEBI" id="CHEBI:17879"/>
        <dbReference type="ChEBI" id="CHEBI:33019"/>
        <dbReference type="ChEBI" id="CHEBI:57711"/>
        <dbReference type="EC" id="2.5.1.39"/>
    </reaction>
</comment>
<dbReference type="Pfam" id="PF01040">
    <property type="entry name" value="UbiA"/>
    <property type="match status" value="1"/>
</dbReference>
<dbReference type="GO" id="GO:0008412">
    <property type="term" value="F:4-hydroxybenzoate polyprenyltransferase activity"/>
    <property type="evidence" value="ECO:0007669"/>
    <property type="project" value="UniProtKB-UniRule"/>
</dbReference>
<dbReference type="GO" id="GO:0006744">
    <property type="term" value="P:ubiquinone biosynthetic process"/>
    <property type="evidence" value="ECO:0007669"/>
    <property type="project" value="UniProtKB-UniRule"/>
</dbReference>
<dbReference type="Gene3D" id="1.20.120.1780">
    <property type="entry name" value="UbiA prenyltransferase"/>
    <property type="match status" value="1"/>
</dbReference>
<dbReference type="PANTHER" id="PTHR11048:SF28">
    <property type="entry name" value="4-HYDROXYBENZOATE POLYPRENYLTRANSFERASE, MITOCHONDRIAL"/>
    <property type="match status" value="1"/>
</dbReference>
<organism evidence="14 15">
    <name type="scientific">Billgrantia gudaonensis</name>
    <dbReference type="NCBI Taxonomy" id="376427"/>
    <lineage>
        <taxon>Bacteria</taxon>
        <taxon>Pseudomonadati</taxon>
        <taxon>Pseudomonadota</taxon>
        <taxon>Gammaproteobacteria</taxon>
        <taxon>Oceanospirillales</taxon>
        <taxon>Halomonadaceae</taxon>
        <taxon>Billgrantia</taxon>
    </lineage>
</organism>
<feature type="transmembrane region" description="Helical" evidence="12">
    <location>
        <begin position="148"/>
        <end position="167"/>
    </location>
</feature>
<comment type="cofactor">
    <cofactor evidence="1 12">
        <name>Mg(2+)</name>
        <dbReference type="ChEBI" id="CHEBI:18420"/>
    </cofactor>
</comment>
<evidence type="ECO:0000256" key="10">
    <source>
        <dbReference type="ARBA" id="ARBA00022989"/>
    </source>
</evidence>
<evidence type="ECO:0000256" key="7">
    <source>
        <dbReference type="ARBA" id="ARBA00022688"/>
    </source>
</evidence>
<dbReference type="InterPro" id="IPR044878">
    <property type="entry name" value="UbiA_sf"/>
</dbReference>
<dbReference type="CDD" id="cd13959">
    <property type="entry name" value="PT_UbiA_COQ2"/>
    <property type="match status" value="1"/>
</dbReference>
<protein>
    <recommendedName>
        <fullName evidence="12 13">4-hydroxybenzoate octaprenyltransferase</fullName>
        <ecNumber evidence="12 13">2.5.1.39</ecNumber>
    </recommendedName>
    <alternativeName>
        <fullName evidence="12">4-HB polyprenyltransferase</fullName>
    </alternativeName>
</protein>
<dbReference type="InterPro" id="IPR039653">
    <property type="entry name" value="Prenyltransferase"/>
</dbReference>
<dbReference type="STRING" id="376427.SAMN04487954_10216"/>
<dbReference type="InterPro" id="IPR030470">
    <property type="entry name" value="UbiA_prenylTrfase_CS"/>
</dbReference>
<proteinExistence type="inferred from homology"/>
<comment type="pathway">
    <text evidence="12">Cofactor biosynthesis; ubiquinone biosynthesis.</text>
</comment>
<dbReference type="FunFam" id="1.10.357.140:FF:000002">
    <property type="entry name" value="4-hydroxybenzoate octaprenyltransferase"/>
    <property type="match status" value="1"/>
</dbReference>
<dbReference type="InterPro" id="IPR006370">
    <property type="entry name" value="HB_polyprenyltransferase-like"/>
</dbReference>
<dbReference type="EMBL" id="FNES01000002">
    <property type="protein sequence ID" value="SDI89212.1"/>
    <property type="molecule type" value="Genomic_DNA"/>
</dbReference>
<feature type="transmembrane region" description="Helical" evidence="12">
    <location>
        <begin position="273"/>
        <end position="292"/>
    </location>
</feature>
<comment type="function">
    <text evidence="12">Catalyzes the prenylation of para-hydroxybenzoate (PHB) with an all-trans polyprenyl group. Mediates the second step in the final reaction sequence of ubiquinone-8 (UQ-8) biosynthesis, which is the condensation of the polyisoprenoid side chain with PHB, generating the first membrane-bound Q intermediate 3-octaprenyl-4-hydroxybenzoate.</text>
</comment>
<dbReference type="Gene3D" id="1.10.357.140">
    <property type="entry name" value="UbiA prenyltransferase"/>
    <property type="match status" value="1"/>
</dbReference>
<keyword evidence="7 12" id="KW-0831">Ubiquinone biosynthesis</keyword>
<evidence type="ECO:0000256" key="2">
    <source>
        <dbReference type="ARBA" id="ARBA00004141"/>
    </source>
</evidence>
<evidence type="ECO:0000256" key="1">
    <source>
        <dbReference type="ARBA" id="ARBA00001946"/>
    </source>
</evidence>
<feature type="transmembrane region" description="Helical" evidence="12">
    <location>
        <begin position="27"/>
        <end position="45"/>
    </location>
</feature>
<evidence type="ECO:0000256" key="5">
    <source>
        <dbReference type="ARBA" id="ARBA00022519"/>
    </source>
</evidence>
<reference evidence="14 15" key="1">
    <citation type="submission" date="2016-10" db="EMBL/GenBank/DDBJ databases">
        <authorList>
            <person name="de Groot N.N."/>
        </authorList>
    </citation>
    <scope>NUCLEOTIDE SEQUENCE [LARGE SCALE GENOMIC DNA]</scope>
    <source>
        <strain evidence="14 15">CGMCC 1.6133</strain>
    </source>
</reference>
<keyword evidence="6 12" id="KW-0808">Transferase</keyword>
<evidence type="ECO:0000256" key="9">
    <source>
        <dbReference type="ARBA" id="ARBA00022842"/>
    </source>
</evidence>
<name>A0A1G8P9S9_9GAMM</name>
<dbReference type="FunFam" id="1.20.120.1780:FF:000001">
    <property type="entry name" value="4-hydroxybenzoate octaprenyltransferase"/>
    <property type="match status" value="1"/>
</dbReference>
<sequence>MDRTLLRPTGLSRLPDFLHLTRLDRPIGTWLLMWPTLWALWVAAAGIPERRVLLIFIAGVYLMRAAGCVVNDYADRHFDGHVKRTKDRPLATGRITEGEAQVVFAALVLAAFVLVWFTNLFTVMLSLVGVVLAFIYPFMKRYTHLPQLFLGAAFSWAIPMAFGAVLGEVPFEAWLLFAANVTWTVAYDTEYAMVDRDDDLRIGIKSTAVLFGHADRLMIALLQGLTLVLLAWAGARLALGAFFWLGLAAMAATFVHQQALIRHRERNRCFQAFLNNHWSGLLVFAGIALALWPTAG</sequence>
<dbReference type="NCBIfam" id="TIGR01474">
    <property type="entry name" value="ubiA_proteo"/>
    <property type="match status" value="1"/>
</dbReference>
<accession>A0A1G8P9S9</accession>
<keyword evidence="10 12" id="KW-1133">Transmembrane helix</keyword>
<comment type="similarity">
    <text evidence="3 12">Belongs to the UbiA prenyltransferase family.</text>
</comment>
<feature type="transmembrane region" description="Helical" evidence="12">
    <location>
        <begin position="241"/>
        <end position="261"/>
    </location>
</feature>
<dbReference type="PROSITE" id="PS00943">
    <property type="entry name" value="UBIA"/>
    <property type="match status" value="1"/>
</dbReference>
<evidence type="ECO:0000313" key="15">
    <source>
        <dbReference type="Proteomes" id="UP000198525"/>
    </source>
</evidence>
<evidence type="ECO:0000256" key="12">
    <source>
        <dbReference type="HAMAP-Rule" id="MF_01635"/>
    </source>
</evidence>
<dbReference type="Proteomes" id="UP000198525">
    <property type="component" value="Unassembled WGS sequence"/>
</dbReference>
<evidence type="ECO:0000313" key="14">
    <source>
        <dbReference type="EMBL" id="SDI89212.1"/>
    </source>
</evidence>